<dbReference type="AlphaFoldDB" id="A0A1X7URN4"/>
<evidence type="ECO:0000256" key="1">
    <source>
        <dbReference type="SAM" id="Phobius"/>
    </source>
</evidence>
<feature type="transmembrane region" description="Helical" evidence="1">
    <location>
        <begin position="71"/>
        <end position="90"/>
    </location>
</feature>
<dbReference type="EnsemblMetazoa" id="Aqu2.1.30052_001">
    <property type="protein sequence ID" value="Aqu2.1.30052_001"/>
    <property type="gene ID" value="Aqu2.1.30052"/>
</dbReference>
<reference evidence="2" key="2">
    <citation type="submission" date="2017-05" db="UniProtKB">
        <authorList>
            <consortium name="EnsemblMetazoa"/>
        </authorList>
    </citation>
    <scope>IDENTIFICATION</scope>
</reference>
<dbReference type="KEGG" id="aqu:100632496"/>
<keyword evidence="3" id="KW-1185">Reference proteome</keyword>
<gene>
    <name evidence="2" type="primary">100632496</name>
</gene>
<reference evidence="3" key="1">
    <citation type="journal article" date="2010" name="Nature">
        <title>The Amphimedon queenslandica genome and the evolution of animal complexity.</title>
        <authorList>
            <person name="Srivastava M."/>
            <person name="Simakov O."/>
            <person name="Chapman J."/>
            <person name="Fahey B."/>
            <person name="Gauthier M.E."/>
            <person name="Mitros T."/>
            <person name="Richards G.S."/>
            <person name="Conaco C."/>
            <person name="Dacre M."/>
            <person name="Hellsten U."/>
            <person name="Larroux C."/>
            <person name="Putnam N.H."/>
            <person name="Stanke M."/>
            <person name="Adamska M."/>
            <person name="Darling A."/>
            <person name="Degnan S.M."/>
            <person name="Oakley T.H."/>
            <person name="Plachetzki D.C."/>
            <person name="Zhai Y."/>
            <person name="Adamski M."/>
            <person name="Calcino A."/>
            <person name="Cummins S.F."/>
            <person name="Goodstein D.M."/>
            <person name="Harris C."/>
            <person name="Jackson D.J."/>
            <person name="Leys S.P."/>
            <person name="Shu S."/>
            <person name="Woodcroft B.J."/>
            <person name="Vervoort M."/>
            <person name="Kosik K.S."/>
            <person name="Manning G."/>
            <person name="Degnan B.M."/>
            <person name="Rokhsar D.S."/>
        </authorList>
    </citation>
    <scope>NUCLEOTIDE SEQUENCE [LARGE SCALE GENOMIC DNA]</scope>
</reference>
<dbReference type="InParanoid" id="A0A1X7URN4"/>
<proteinExistence type="predicted"/>
<dbReference type="Proteomes" id="UP000007879">
    <property type="component" value="Unassembled WGS sequence"/>
</dbReference>
<sequence length="269" mass="28528">MSFADCRVQTQLVGVVNDDCSSHHPHTGPLAFPLENKMPGRRRQTDSVGGKVEAGCAKCCSYCRFSPLGSAVCYSAIIITVATLILYLAGAGLSSAAEPEKGQPDGFCSEDTSLKISYDNYLKYTGVIVLLLVIAVIMSCCVCCGCFCELPKAVKIAAGITIIPVAVLMLLYGGWLVIGTVLFHDMSSDLSSKKVCRNVIVYVILLYIYLFLLIGFGTIVFIWKCYNVSTSKKTAAFTKTTKSRVPEGAGGGGGLVGKVGGAKMAMAVL</sequence>
<keyword evidence="1" id="KW-0812">Transmembrane</keyword>
<protein>
    <submittedName>
        <fullName evidence="2">Uncharacterized protein</fullName>
    </submittedName>
</protein>
<name>A0A1X7URN4_AMPQE</name>
<evidence type="ECO:0000313" key="2">
    <source>
        <dbReference type="EnsemblMetazoa" id="Aqu2.1.30052_001"/>
    </source>
</evidence>
<feature type="transmembrane region" description="Helical" evidence="1">
    <location>
        <begin position="160"/>
        <end position="183"/>
    </location>
</feature>
<organism evidence="2">
    <name type="scientific">Amphimedon queenslandica</name>
    <name type="common">Sponge</name>
    <dbReference type="NCBI Taxonomy" id="400682"/>
    <lineage>
        <taxon>Eukaryota</taxon>
        <taxon>Metazoa</taxon>
        <taxon>Porifera</taxon>
        <taxon>Demospongiae</taxon>
        <taxon>Heteroscleromorpha</taxon>
        <taxon>Haplosclerida</taxon>
        <taxon>Niphatidae</taxon>
        <taxon>Amphimedon</taxon>
    </lineage>
</organism>
<keyword evidence="1" id="KW-0472">Membrane</keyword>
<evidence type="ECO:0000313" key="3">
    <source>
        <dbReference type="Proteomes" id="UP000007879"/>
    </source>
</evidence>
<feature type="transmembrane region" description="Helical" evidence="1">
    <location>
        <begin position="124"/>
        <end position="148"/>
    </location>
</feature>
<feature type="transmembrane region" description="Helical" evidence="1">
    <location>
        <begin position="199"/>
        <end position="223"/>
    </location>
</feature>
<accession>A0A1X7URN4</accession>
<keyword evidence="1" id="KW-1133">Transmembrane helix</keyword>
<dbReference type="EnsemblMetazoa" id="XM_003387032.3">
    <property type="protein sequence ID" value="XP_003387080.2"/>
    <property type="gene ID" value="LOC100632496"/>
</dbReference>